<keyword evidence="4" id="KW-1185">Reference proteome</keyword>
<evidence type="ECO:0000259" key="2">
    <source>
        <dbReference type="Pfam" id="PF14530"/>
    </source>
</evidence>
<dbReference type="CDD" id="cd00657">
    <property type="entry name" value="Ferritin_like"/>
    <property type="match status" value="1"/>
</dbReference>
<accession>A0A916U4N8</accession>
<reference evidence="3" key="2">
    <citation type="submission" date="2020-09" db="EMBL/GenBank/DDBJ databases">
        <authorList>
            <person name="Sun Q."/>
            <person name="Zhou Y."/>
        </authorList>
    </citation>
    <scope>NUCLEOTIDE SEQUENCE</scope>
    <source>
        <strain evidence="3">CGMCC 1.15478</strain>
    </source>
</reference>
<gene>
    <name evidence="3" type="ORF">GCM10011410_11320</name>
</gene>
<feature type="compositionally biased region" description="Polar residues" evidence="1">
    <location>
        <begin position="17"/>
        <end position="27"/>
    </location>
</feature>
<dbReference type="AlphaFoldDB" id="A0A916U4N8"/>
<dbReference type="InterPro" id="IPR012347">
    <property type="entry name" value="Ferritin-like"/>
</dbReference>
<dbReference type="SUPFAM" id="SSF47240">
    <property type="entry name" value="Ferritin-like"/>
    <property type="match status" value="1"/>
</dbReference>
<dbReference type="RefSeq" id="WP_188671420.1">
    <property type="nucleotide sequence ID" value="NZ_BMJH01000001.1"/>
</dbReference>
<name>A0A916U4N8_9ACTN</name>
<feature type="region of interest" description="Disordered" evidence="1">
    <location>
        <begin position="1"/>
        <end position="27"/>
    </location>
</feature>
<proteinExistence type="predicted"/>
<sequence>MSVQQIGGRQVIPPFSAQENQSNTSTTGPEALAYALDREHAAVFLYGAIAAFIRNDQRNSVSLALAAHRSRRDAIVDLIAESNHPPVVPAPAYHTSFPVNSDASALDAALVVETDCAAAWRAVVERTAVREVRATAVDALSDASVRATRWRLVLDQSPATEAFPGT</sequence>
<evidence type="ECO:0000313" key="4">
    <source>
        <dbReference type="Proteomes" id="UP000641514"/>
    </source>
</evidence>
<dbReference type="InterPro" id="IPR029447">
    <property type="entry name" value="DUF4439"/>
</dbReference>
<dbReference type="Proteomes" id="UP000641514">
    <property type="component" value="Unassembled WGS sequence"/>
</dbReference>
<reference evidence="3" key="1">
    <citation type="journal article" date="2014" name="Int. J. Syst. Evol. Microbiol.">
        <title>Complete genome sequence of Corynebacterium casei LMG S-19264T (=DSM 44701T), isolated from a smear-ripened cheese.</title>
        <authorList>
            <consortium name="US DOE Joint Genome Institute (JGI-PGF)"/>
            <person name="Walter F."/>
            <person name="Albersmeier A."/>
            <person name="Kalinowski J."/>
            <person name="Ruckert C."/>
        </authorList>
    </citation>
    <scope>NUCLEOTIDE SEQUENCE</scope>
    <source>
        <strain evidence="3">CGMCC 1.15478</strain>
    </source>
</reference>
<organism evidence="3 4">
    <name type="scientific">Hoyosella rhizosphaerae</name>
    <dbReference type="NCBI Taxonomy" id="1755582"/>
    <lineage>
        <taxon>Bacteria</taxon>
        <taxon>Bacillati</taxon>
        <taxon>Actinomycetota</taxon>
        <taxon>Actinomycetes</taxon>
        <taxon>Mycobacteriales</taxon>
        <taxon>Hoyosellaceae</taxon>
        <taxon>Hoyosella</taxon>
    </lineage>
</organism>
<comment type="caution">
    <text evidence="3">The sequence shown here is derived from an EMBL/GenBank/DDBJ whole genome shotgun (WGS) entry which is preliminary data.</text>
</comment>
<protein>
    <recommendedName>
        <fullName evidence="2">DUF4439 domain-containing protein</fullName>
    </recommendedName>
</protein>
<evidence type="ECO:0000256" key="1">
    <source>
        <dbReference type="SAM" id="MobiDB-lite"/>
    </source>
</evidence>
<feature type="domain" description="DUF4439" evidence="2">
    <location>
        <begin position="31"/>
        <end position="165"/>
    </location>
</feature>
<dbReference type="Pfam" id="PF14530">
    <property type="entry name" value="DUF4439"/>
    <property type="match status" value="1"/>
</dbReference>
<evidence type="ECO:0000313" key="3">
    <source>
        <dbReference type="EMBL" id="GGC60539.1"/>
    </source>
</evidence>
<dbReference type="EMBL" id="BMJH01000001">
    <property type="protein sequence ID" value="GGC60539.1"/>
    <property type="molecule type" value="Genomic_DNA"/>
</dbReference>
<dbReference type="InterPro" id="IPR009078">
    <property type="entry name" value="Ferritin-like_SF"/>
</dbReference>
<dbReference type="Gene3D" id="1.20.1260.10">
    <property type="match status" value="1"/>
</dbReference>